<dbReference type="InterPro" id="IPR000873">
    <property type="entry name" value="AMP-dep_synth/lig_dom"/>
</dbReference>
<dbReference type="AlphaFoldDB" id="A0A8J9VNL4"/>
<reference evidence="3" key="1">
    <citation type="submission" date="2022-01" db="EMBL/GenBank/DDBJ databases">
        <authorList>
            <person name="Braso-Vives M."/>
        </authorList>
    </citation>
    <scope>NUCLEOTIDE SEQUENCE</scope>
</reference>
<name>A0A8J9VNL4_BRALA</name>
<dbReference type="InterPro" id="IPR042099">
    <property type="entry name" value="ANL_N_sf"/>
</dbReference>
<evidence type="ECO:0000259" key="2">
    <source>
        <dbReference type="Pfam" id="PF13193"/>
    </source>
</evidence>
<dbReference type="Pfam" id="PF00501">
    <property type="entry name" value="AMP-binding"/>
    <property type="match status" value="1"/>
</dbReference>
<dbReference type="PANTHER" id="PTHR42814">
    <property type="entry name" value="AMP-BINDING DOMAIN-CONTAINING PROTEIN"/>
    <property type="match status" value="1"/>
</dbReference>
<evidence type="ECO:0000313" key="4">
    <source>
        <dbReference type="Proteomes" id="UP000838412"/>
    </source>
</evidence>
<dbReference type="Proteomes" id="UP000838412">
    <property type="component" value="Chromosome 1"/>
</dbReference>
<dbReference type="SUPFAM" id="SSF56801">
    <property type="entry name" value="Acetyl-CoA synthetase-like"/>
    <property type="match status" value="1"/>
</dbReference>
<accession>A0A8J9VNL4</accession>
<dbReference type="CDD" id="cd04433">
    <property type="entry name" value="AFD_class_I"/>
    <property type="match status" value="1"/>
</dbReference>
<dbReference type="Pfam" id="PF13193">
    <property type="entry name" value="AMP-binding_C"/>
    <property type="match status" value="1"/>
</dbReference>
<keyword evidence="4" id="KW-1185">Reference proteome</keyword>
<protein>
    <submittedName>
        <fullName evidence="3">ACSF2 protein</fullName>
    </submittedName>
</protein>
<proteinExistence type="predicted"/>
<organism evidence="3 4">
    <name type="scientific">Branchiostoma lanceolatum</name>
    <name type="common">Common lancelet</name>
    <name type="synonym">Amphioxus lanceolatum</name>
    <dbReference type="NCBI Taxonomy" id="7740"/>
    <lineage>
        <taxon>Eukaryota</taxon>
        <taxon>Metazoa</taxon>
        <taxon>Chordata</taxon>
        <taxon>Cephalochordata</taxon>
        <taxon>Leptocardii</taxon>
        <taxon>Amphioxiformes</taxon>
        <taxon>Branchiostomatidae</taxon>
        <taxon>Branchiostoma</taxon>
    </lineage>
</organism>
<dbReference type="Gene3D" id="3.40.50.12780">
    <property type="entry name" value="N-terminal domain of ligase-like"/>
    <property type="match status" value="1"/>
</dbReference>
<gene>
    <name evidence="3" type="primary">ACSF2</name>
    <name evidence="3" type="ORF">BLAG_LOCUS2210</name>
</gene>
<dbReference type="InterPro" id="IPR045851">
    <property type="entry name" value="AMP-bd_C_sf"/>
</dbReference>
<dbReference type="InterPro" id="IPR025110">
    <property type="entry name" value="AMP-bd_C"/>
</dbReference>
<feature type="domain" description="AMP-dependent synthetase/ligase" evidence="1">
    <location>
        <begin position="3"/>
        <end position="143"/>
    </location>
</feature>
<evidence type="ECO:0000259" key="1">
    <source>
        <dbReference type="Pfam" id="PF00501"/>
    </source>
</evidence>
<evidence type="ECO:0000313" key="3">
    <source>
        <dbReference type="EMBL" id="CAH1233448.1"/>
    </source>
</evidence>
<feature type="domain" description="AMP-binding enzyme C-terminal" evidence="2">
    <location>
        <begin position="195"/>
        <end position="269"/>
    </location>
</feature>
<dbReference type="EMBL" id="OV696686">
    <property type="protein sequence ID" value="CAH1233448.1"/>
    <property type="molecule type" value="Genomic_DNA"/>
</dbReference>
<sequence length="291" mass="31769">MPTTEEPDAETILSAVQGEKCTTIYSLYVKDFYNILHHPGLKGFDLSSLKIVMTGGNSVSKALTTTSSQILPHVIIANVYGSTETCFVTATVPEMTSEAQNSTVGAVLPHIQLKVADDDGNSVPRNTVGELVVRGYSVFQQYYGDTAKTAAAKTKDGWYGMGDMGFIGDDGLVRITGRKTELIIKDSDNIYPGMIEGPLQEHPAVKDVKVVGVPDAVYGEELCACIILKSREDVGEEELKQFANDRGLVEEYSPGHILFVESFPKTSNGRKVDRKRLRSVAMDRLGLRELD</sequence>
<dbReference type="Gene3D" id="3.30.300.30">
    <property type="match status" value="1"/>
</dbReference>
<dbReference type="OrthoDB" id="10253115at2759"/>
<dbReference type="PANTHER" id="PTHR42814:SF3">
    <property type="entry name" value="BETA-N-ACETYLHEXOSAMINIDASE"/>
    <property type="match status" value="1"/>
</dbReference>